<evidence type="ECO:0000313" key="1">
    <source>
        <dbReference type="EMBL" id="KAA9377772.1"/>
    </source>
</evidence>
<name>A0A5J5K0Z4_9ACTN</name>
<sequence>MALISGCQHEEVKPDRTPMPTVAAPPYACDYIPLKAVELMTGERDPLVRGYIDLDRPDAGDGDCAVYQRGGDRVKVLQVLLVPMGTEDRVKDQLENGASPLPAIVPGAIGYYGDNSSAEQNSAHAMLVRGNAEILIKLEKGAEGRDNAADVVALMKLIAPKLITSTGTPAPTPSAGKG</sequence>
<keyword evidence="2" id="KW-1185">Reference proteome</keyword>
<dbReference type="EMBL" id="VYTZ01000006">
    <property type="protein sequence ID" value="KAA9377772.1"/>
    <property type="molecule type" value="Genomic_DNA"/>
</dbReference>
<proteinExistence type="predicted"/>
<dbReference type="RefSeq" id="WP_150934959.1">
    <property type="nucleotide sequence ID" value="NZ_VYTZ01000006.1"/>
</dbReference>
<protein>
    <recommendedName>
        <fullName evidence="3">DUF3558 domain-containing protein</fullName>
    </recommendedName>
</protein>
<evidence type="ECO:0000313" key="2">
    <source>
        <dbReference type="Proteomes" id="UP000327011"/>
    </source>
</evidence>
<evidence type="ECO:0008006" key="3">
    <source>
        <dbReference type="Google" id="ProtNLM"/>
    </source>
</evidence>
<accession>A0A5J5K0Z4</accession>
<dbReference type="Proteomes" id="UP000327011">
    <property type="component" value="Unassembled WGS sequence"/>
</dbReference>
<dbReference type="AlphaFoldDB" id="A0A5J5K0Z4"/>
<reference evidence="1 2" key="1">
    <citation type="submission" date="2019-09" db="EMBL/GenBank/DDBJ databases">
        <title>Screening of Novel Bioactive Compounds from Soil-Associated.</title>
        <authorList>
            <person name="Gong X."/>
        </authorList>
    </citation>
    <scope>NUCLEOTIDE SEQUENCE [LARGE SCALE GENOMIC DNA]</scope>
    <source>
        <strain evidence="1 2">Gxj-6</strain>
    </source>
</reference>
<gene>
    <name evidence="1" type="ORF">F5972_19470</name>
</gene>
<organism evidence="1 2">
    <name type="scientific">Microbispora cellulosiformans</name>
    <dbReference type="NCBI Taxonomy" id="2614688"/>
    <lineage>
        <taxon>Bacteria</taxon>
        <taxon>Bacillati</taxon>
        <taxon>Actinomycetota</taxon>
        <taxon>Actinomycetes</taxon>
        <taxon>Streptosporangiales</taxon>
        <taxon>Streptosporangiaceae</taxon>
        <taxon>Microbispora</taxon>
    </lineage>
</organism>
<comment type="caution">
    <text evidence="1">The sequence shown here is derived from an EMBL/GenBank/DDBJ whole genome shotgun (WGS) entry which is preliminary data.</text>
</comment>